<dbReference type="PROSITE" id="PS51318">
    <property type="entry name" value="TAT"/>
    <property type="match status" value="1"/>
</dbReference>
<keyword evidence="4" id="KW-0808">Transferase</keyword>
<organism evidence="4 5">
    <name type="scientific">Pengzhenrongella sicca</name>
    <dbReference type="NCBI Taxonomy" id="2819238"/>
    <lineage>
        <taxon>Bacteria</taxon>
        <taxon>Bacillati</taxon>
        <taxon>Actinomycetota</taxon>
        <taxon>Actinomycetes</taxon>
        <taxon>Micrococcales</taxon>
        <taxon>Pengzhenrongella</taxon>
    </lineage>
</organism>
<dbReference type="Proteomes" id="UP000663937">
    <property type="component" value="Chromosome"/>
</dbReference>
<dbReference type="InterPro" id="IPR006311">
    <property type="entry name" value="TAT_signal"/>
</dbReference>
<evidence type="ECO:0000256" key="2">
    <source>
        <dbReference type="SAM" id="SignalP"/>
    </source>
</evidence>
<dbReference type="AlphaFoldDB" id="A0A8A4ZDN2"/>
<feature type="signal peptide" evidence="2">
    <location>
        <begin position="1"/>
        <end position="29"/>
    </location>
</feature>
<dbReference type="PANTHER" id="PTHR30576">
    <property type="entry name" value="COLANIC BIOSYNTHESIS UDP-GLUCOSE LIPID CARRIER TRANSFERASE"/>
    <property type="match status" value="1"/>
</dbReference>
<name>A0A8A4ZDN2_9MICO</name>
<sequence length="206" mass="22414">MSRRRDLAKRALDLTVALALAVVTLPVQAAAAAAIRGTLGSPVLFRQRRPGRDGVPFVLVKFRTMADVDPARGLVDDAARLTPLGRWLRSTSIDELPTLWNVVRGDLSLVGPRPLLMQYLERYSPEQARRHEVRPGLTGLAQVAGRNALSWEDKLRLDVEYVDSRSLRGDLRILRATVPLLARRVGISAAGEATAAQFHGAAGPAS</sequence>
<reference evidence="4" key="1">
    <citation type="submission" date="2021-03" db="EMBL/GenBank/DDBJ databases">
        <title>Pengzhenrongella sicca gen. nov., sp. nov., a new member of suborder Micrococcineae isolated from High-Arctic tundra soil.</title>
        <authorList>
            <person name="Peng F."/>
        </authorList>
    </citation>
    <scope>NUCLEOTIDE SEQUENCE</scope>
    <source>
        <strain evidence="4">LRZ-2</strain>
    </source>
</reference>
<keyword evidence="5" id="KW-1185">Reference proteome</keyword>
<dbReference type="KEGG" id="psic:J4E96_17140"/>
<accession>A0A8A4ZDN2</accession>
<dbReference type="PANTHER" id="PTHR30576:SF8">
    <property type="entry name" value="UNDECAPRENYL-PHOSPHATE GALACTOSE PHOSPHOTRANSFERASE"/>
    <property type="match status" value="1"/>
</dbReference>
<evidence type="ECO:0000259" key="3">
    <source>
        <dbReference type="Pfam" id="PF02397"/>
    </source>
</evidence>
<dbReference type="RefSeq" id="WP_227423274.1">
    <property type="nucleotide sequence ID" value="NZ_CP071868.1"/>
</dbReference>
<proteinExistence type="inferred from homology"/>
<evidence type="ECO:0000256" key="1">
    <source>
        <dbReference type="ARBA" id="ARBA00006464"/>
    </source>
</evidence>
<dbReference type="EMBL" id="CP071868">
    <property type="protein sequence ID" value="QTE29013.1"/>
    <property type="molecule type" value="Genomic_DNA"/>
</dbReference>
<dbReference type="Pfam" id="PF02397">
    <property type="entry name" value="Bac_transf"/>
    <property type="match status" value="1"/>
</dbReference>
<comment type="similarity">
    <text evidence="1">Belongs to the bacterial sugar transferase family.</text>
</comment>
<dbReference type="GO" id="GO:0016780">
    <property type="term" value="F:phosphotransferase activity, for other substituted phosphate groups"/>
    <property type="evidence" value="ECO:0007669"/>
    <property type="project" value="TreeGrafter"/>
</dbReference>
<evidence type="ECO:0000313" key="4">
    <source>
        <dbReference type="EMBL" id="QTE29013.1"/>
    </source>
</evidence>
<dbReference type="InterPro" id="IPR003362">
    <property type="entry name" value="Bact_transf"/>
</dbReference>
<evidence type="ECO:0000313" key="5">
    <source>
        <dbReference type="Proteomes" id="UP000663937"/>
    </source>
</evidence>
<gene>
    <name evidence="4" type="ORF">J4E96_17140</name>
</gene>
<feature type="chain" id="PRO_5035163467" evidence="2">
    <location>
        <begin position="30"/>
        <end position="206"/>
    </location>
</feature>
<feature type="domain" description="Bacterial sugar transferase" evidence="3">
    <location>
        <begin position="9"/>
        <end position="179"/>
    </location>
</feature>
<protein>
    <submittedName>
        <fullName evidence="4">Sugar transferase</fullName>
    </submittedName>
</protein>
<keyword evidence="2" id="KW-0732">Signal</keyword>